<dbReference type="AlphaFoldDB" id="A0A4R6KTP6"/>
<organism evidence="2 3">
    <name type="scientific">Kribbella caucasensis</name>
    <dbReference type="NCBI Taxonomy" id="2512215"/>
    <lineage>
        <taxon>Bacteria</taxon>
        <taxon>Bacillati</taxon>
        <taxon>Actinomycetota</taxon>
        <taxon>Actinomycetes</taxon>
        <taxon>Propionibacteriales</taxon>
        <taxon>Kribbellaceae</taxon>
        <taxon>Kribbella</taxon>
    </lineage>
</organism>
<evidence type="ECO:0000313" key="2">
    <source>
        <dbReference type="EMBL" id="TDO54407.1"/>
    </source>
</evidence>
<proteinExistence type="predicted"/>
<evidence type="ECO:0000256" key="1">
    <source>
        <dbReference type="SAM" id="MobiDB-lite"/>
    </source>
</evidence>
<accession>A0A4R6KTP6</accession>
<name>A0A4R6KTP6_9ACTN</name>
<dbReference type="EMBL" id="SNWQ01000001">
    <property type="protein sequence ID" value="TDO54407.1"/>
    <property type="molecule type" value="Genomic_DNA"/>
</dbReference>
<protein>
    <submittedName>
        <fullName evidence="2">Uncharacterized protein</fullName>
    </submittedName>
</protein>
<gene>
    <name evidence="2" type="ORF">EV643_101196</name>
</gene>
<comment type="caution">
    <text evidence="2">The sequence shown here is derived from an EMBL/GenBank/DDBJ whole genome shotgun (WGS) entry which is preliminary data.</text>
</comment>
<dbReference type="OrthoDB" id="3817902at2"/>
<sequence length="236" mass="25366">MGGRWVGALLLVCGLLGIAAVGTAGGYGVGLLTSSVEAGQRGGARGLAGPLTPIDTPSSTPTSTPPMTAKPDNTRALKKSELEYRTRSFVARAAVQSHVTVRVPSNWTMTFGDPPTWFRFTDPLAKRWVRIEAGFTIKRRPMESLEERISNLMISPGAVRILSKQGDPVSTSATLTYTHIKDEALRHVIVRWVSLDDSGLCAAEVAVTGLPQDRKALEDIMEHAADSITRSDEPLS</sequence>
<dbReference type="Proteomes" id="UP000295388">
    <property type="component" value="Unassembled WGS sequence"/>
</dbReference>
<feature type="compositionally biased region" description="Low complexity" evidence="1">
    <location>
        <begin position="47"/>
        <end position="67"/>
    </location>
</feature>
<dbReference type="RefSeq" id="WP_133798001.1">
    <property type="nucleotide sequence ID" value="NZ_SNWQ01000001.1"/>
</dbReference>
<keyword evidence="3" id="KW-1185">Reference proteome</keyword>
<feature type="region of interest" description="Disordered" evidence="1">
    <location>
        <begin position="43"/>
        <end position="71"/>
    </location>
</feature>
<evidence type="ECO:0000313" key="3">
    <source>
        <dbReference type="Proteomes" id="UP000295388"/>
    </source>
</evidence>
<reference evidence="2 3" key="1">
    <citation type="submission" date="2019-03" db="EMBL/GenBank/DDBJ databases">
        <title>Genomic Encyclopedia of Type Strains, Phase III (KMG-III): the genomes of soil and plant-associated and newly described type strains.</title>
        <authorList>
            <person name="Whitman W."/>
        </authorList>
    </citation>
    <scope>NUCLEOTIDE SEQUENCE [LARGE SCALE GENOMIC DNA]</scope>
    <source>
        <strain evidence="2 3">VKM Ac-2527</strain>
    </source>
</reference>